<feature type="domain" description="Ig-like" evidence="4">
    <location>
        <begin position="117"/>
        <end position="184"/>
    </location>
</feature>
<dbReference type="SMART" id="SM00408">
    <property type="entry name" value="IGc2"/>
    <property type="match status" value="3"/>
</dbReference>
<dbReference type="PROSITE" id="PS50835">
    <property type="entry name" value="IG_LIKE"/>
    <property type="match status" value="3"/>
</dbReference>
<evidence type="ECO:0000256" key="2">
    <source>
        <dbReference type="ARBA" id="ARBA00023157"/>
    </source>
</evidence>
<dbReference type="Pfam" id="PF13927">
    <property type="entry name" value="Ig_3"/>
    <property type="match status" value="2"/>
</dbReference>
<dbReference type="InterPro" id="IPR003598">
    <property type="entry name" value="Ig_sub2"/>
</dbReference>
<dbReference type="SMART" id="SM00409">
    <property type="entry name" value="IG"/>
    <property type="match status" value="3"/>
</dbReference>
<evidence type="ECO:0000313" key="6">
    <source>
        <dbReference type="Proteomes" id="UP000694523"/>
    </source>
</evidence>
<protein>
    <recommendedName>
        <fullName evidence="4">Ig-like domain-containing protein</fullName>
    </recommendedName>
</protein>
<dbReference type="GO" id="GO:0007166">
    <property type="term" value="P:cell surface receptor signaling pathway"/>
    <property type="evidence" value="ECO:0007669"/>
    <property type="project" value="TreeGrafter"/>
</dbReference>
<dbReference type="GO" id="GO:0006955">
    <property type="term" value="P:immune response"/>
    <property type="evidence" value="ECO:0007669"/>
    <property type="project" value="TreeGrafter"/>
</dbReference>
<name>A0A8C6WHR4_9GOBI</name>
<dbReference type="GO" id="GO:0004888">
    <property type="term" value="F:transmembrane signaling receptor activity"/>
    <property type="evidence" value="ECO:0007669"/>
    <property type="project" value="TreeGrafter"/>
</dbReference>
<dbReference type="SUPFAM" id="SSF48726">
    <property type="entry name" value="Immunoglobulin"/>
    <property type="match status" value="3"/>
</dbReference>
<reference evidence="5" key="1">
    <citation type="submission" date="2025-08" db="UniProtKB">
        <authorList>
            <consortium name="Ensembl"/>
        </authorList>
    </citation>
    <scope>IDENTIFICATION</scope>
</reference>
<feature type="domain" description="Ig-like" evidence="4">
    <location>
        <begin position="189"/>
        <end position="245"/>
    </location>
</feature>
<keyword evidence="2" id="KW-1015">Disulfide bond</keyword>
<evidence type="ECO:0000313" key="5">
    <source>
        <dbReference type="Ensembl" id="ENSNMLP00000008210.1"/>
    </source>
</evidence>
<feature type="chain" id="PRO_5034321659" description="Ig-like domain-containing protein" evidence="3">
    <location>
        <begin position="20"/>
        <end position="302"/>
    </location>
</feature>
<dbReference type="InterPro" id="IPR007110">
    <property type="entry name" value="Ig-like_dom"/>
</dbReference>
<dbReference type="InterPro" id="IPR003599">
    <property type="entry name" value="Ig_sub"/>
</dbReference>
<dbReference type="GO" id="GO:0009897">
    <property type="term" value="C:external side of plasma membrane"/>
    <property type="evidence" value="ECO:0007669"/>
    <property type="project" value="TreeGrafter"/>
</dbReference>
<organism evidence="5 6">
    <name type="scientific">Neogobius melanostomus</name>
    <name type="common">round goby</name>
    <dbReference type="NCBI Taxonomy" id="47308"/>
    <lineage>
        <taxon>Eukaryota</taxon>
        <taxon>Metazoa</taxon>
        <taxon>Chordata</taxon>
        <taxon>Craniata</taxon>
        <taxon>Vertebrata</taxon>
        <taxon>Euteleostomi</taxon>
        <taxon>Actinopterygii</taxon>
        <taxon>Neopterygii</taxon>
        <taxon>Teleostei</taxon>
        <taxon>Neoteleostei</taxon>
        <taxon>Acanthomorphata</taxon>
        <taxon>Gobiaria</taxon>
        <taxon>Gobiiformes</taxon>
        <taxon>Gobioidei</taxon>
        <taxon>Gobiidae</taxon>
        <taxon>Benthophilinae</taxon>
        <taxon>Neogobiini</taxon>
        <taxon>Neogobius</taxon>
    </lineage>
</organism>
<dbReference type="InterPro" id="IPR050488">
    <property type="entry name" value="Ig_Fc_receptor"/>
</dbReference>
<dbReference type="PANTHER" id="PTHR11481">
    <property type="entry name" value="IMMUNOGLOBULIN FC RECEPTOR"/>
    <property type="match status" value="1"/>
</dbReference>
<keyword evidence="6" id="KW-1185">Reference proteome</keyword>
<dbReference type="Ensembl" id="ENSNMLT00000009336.1">
    <property type="protein sequence ID" value="ENSNMLP00000008210.1"/>
    <property type="gene ID" value="ENSNMLG00000005835.1"/>
</dbReference>
<evidence type="ECO:0000256" key="3">
    <source>
        <dbReference type="SAM" id="SignalP"/>
    </source>
</evidence>
<dbReference type="InterPro" id="IPR036179">
    <property type="entry name" value="Ig-like_dom_sf"/>
</dbReference>
<dbReference type="PANTHER" id="PTHR11481:SF64">
    <property type="entry name" value="FC RECEPTOR-LIKE PROTEIN 4"/>
    <property type="match status" value="1"/>
</dbReference>
<proteinExistence type="predicted"/>
<feature type="signal peptide" evidence="3">
    <location>
        <begin position="1"/>
        <end position="19"/>
    </location>
</feature>
<dbReference type="Proteomes" id="UP000694523">
    <property type="component" value="Unplaced"/>
</dbReference>
<evidence type="ECO:0000256" key="1">
    <source>
        <dbReference type="ARBA" id="ARBA00022729"/>
    </source>
</evidence>
<accession>A0A8C6WHR4</accession>
<reference evidence="5" key="2">
    <citation type="submission" date="2025-09" db="UniProtKB">
        <authorList>
            <consortium name="Ensembl"/>
        </authorList>
    </citation>
    <scope>IDENTIFICATION</scope>
</reference>
<feature type="domain" description="Ig-like" evidence="4">
    <location>
        <begin position="34"/>
        <end position="84"/>
    </location>
</feature>
<dbReference type="AlphaFoldDB" id="A0A8C6WHR4"/>
<dbReference type="InterPro" id="IPR013783">
    <property type="entry name" value="Ig-like_fold"/>
</dbReference>
<sequence>MLQIRLIYFICLLISLSSAASLSVDPHWPQMFSGEQLTLSCEVHRAESWGSYEWSKSGQSLHHTQSHITIRNTAPTDSGSYSCRGVLDHTVTQWICFLLSNTVSLTLDPKWPEVFVGETLTLRCEVEGSGDGWTYDWSRNNELLTKTTRENTVSYVTESDRGDFSCRGVSFYLTTQWSSTTTVNVLNKPVARVSADPELQTGGSVTLSCSVSPSSSGWKYENKQLFTHGSSELRVSEGGEYQCRAFRGDPPYFTELSPSFKITTAGQFVKCLCCSYYTCGFIQNINKKVTKMSFQMCPYRFG</sequence>
<dbReference type="Gene3D" id="2.60.40.10">
    <property type="entry name" value="Immunoglobulins"/>
    <property type="match status" value="3"/>
</dbReference>
<keyword evidence="1 3" id="KW-0732">Signal</keyword>
<evidence type="ECO:0000259" key="4">
    <source>
        <dbReference type="PROSITE" id="PS50835"/>
    </source>
</evidence>